<dbReference type="PANTHER" id="PTHR21445:SF0">
    <property type="entry name" value="APURINIC-APYRIMIDINIC ENDONUCLEASE"/>
    <property type="match status" value="1"/>
</dbReference>
<dbReference type="InterPro" id="IPR036237">
    <property type="entry name" value="Xyl_isomerase-like_sf"/>
</dbReference>
<evidence type="ECO:0000259" key="1">
    <source>
        <dbReference type="Pfam" id="PF01261"/>
    </source>
</evidence>
<evidence type="ECO:0000313" key="2">
    <source>
        <dbReference type="EMBL" id="HIH16594.1"/>
    </source>
</evidence>
<proteinExistence type="predicted"/>
<dbReference type="GO" id="GO:0008081">
    <property type="term" value="F:phosphoric diester hydrolase activity"/>
    <property type="evidence" value="ECO:0007669"/>
    <property type="project" value="TreeGrafter"/>
</dbReference>
<feature type="domain" description="Xylose isomerase-like TIM barrel" evidence="1">
    <location>
        <begin position="26"/>
        <end position="261"/>
    </location>
</feature>
<dbReference type="PANTHER" id="PTHR21445">
    <property type="entry name" value="ENDONUCLEASE IV ENDODEOXYRIBONUCLEASE IV"/>
    <property type="match status" value="1"/>
</dbReference>
<dbReference type="AlphaFoldDB" id="A0A7J4JGZ4"/>
<dbReference type="InterPro" id="IPR013022">
    <property type="entry name" value="Xyl_isomerase-like_TIM-brl"/>
</dbReference>
<dbReference type="InterPro" id="IPR001719">
    <property type="entry name" value="AP_endonuc_2"/>
</dbReference>
<comment type="caution">
    <text evidence="2">The sequence shown here is derived from an EMBL/GenBank/DDBJ whole genome shotgun (WGS) entry which is preliminary data.</text>
</comment>
<protein>
    <submittedName>
        <fullName evidence="2">TIM barrel protein</fullName>
    </submittedName>
</protein>
<dbReference type="Proteomes" id="UP000564964">
    <property type="component" value="Unassembled WGS sequence"/>
</dbReference>
<evidence type="ECO:0000313" key="3">
    <source>
        <dbReference type="Proteomes" id="UP000564964"/>
    </source>
</evidence>
<organism evidence="2 3">
    <name type="scientific">Candidatus Iainarchaeum sp</name>
    <dbReference type="NCBI Taxonomy" id="3101447"/>
    <lineage>
        <taxon>Archaea</taxon>
        <taxon>Candidatus Iainarchaeota</taxon>
        <taxon>Candidatus Iainarchaeia</taxon>
        <taxon>Candidatus Iainarchaeales</taxon>
        <taxon>Candidatus Iainarchaeaceae</taxon>
        <taxon>Candidatus Iainarchaeum</taxon>
    </lineage>
</organism>
<name>A0A7J4JGZ4_9ARCH</name>
<dbReference type="GO" id="GO:0008270">
    <property type="term" value="F:zinc ion binding"/>
    <property type="evidence" value="ECO:0007669"/>
    <property type="project" value="InterPro"/>
</dbReference>
<dbReference type="SUPFAM" id="SSF51658">
    <property type="entry name" value="Xylose isomerase-like"/>
    <property type="match status" value="1"/>
</dbReference>
<dbReference type="GO" id="GO:0003677">
    <property type="term" value="F:DNA binding"/>
    <property type="evidence" value="ECO:0007669"/>
    <property type="project" value="InterPro"/>
</dbReference>
<dbReference type="Gene3D" id="3.20.20.150">
    <property type="entry name" value="Divalent-metal-dependent TIM barrel enzymes"/>
    <property type="match status" value="1"/>
</dbReference>
<dbReference type="EMBL" id="DUGH01000104">
    <property type="protein sequence ID" value="HIH16594.1"/>
    <property type="molecule type" value="Genomic_DNA"/>
</dbReference>
<dbReference type="Pfam" id="PF01261">
    <property type="entry name" value="AP_endonuc_2"/>
    <property type="match status" value="1"/>
</dbReference>
<gene>
    <name evidence="2" type="ORF">HA252_04280</name>
</gene>
<reference evidence="3" key="1">
    <citation type="journal article" date="2020" name="bioRxiv">
        <title>A rank-normalized archaeal taxonomy based on genome phylogeny resolves widespread incomplete and uneven classifications.</title>
        <authorList>
            <person name="Rinke C."/>
            <person name="Chuvochina M."/>
            <person name="Mussig A.J."/>
            <person name="Chaumeil P.-A."/>
            <person name="Waite D.W."/>
            <person name="Whitman W.B."/>
            <person name="Parks D.H."/>
            <person name="Hugenholtz P."/>
        </authorList>
    </citation>
    <scope>NUCLEOTIDE SEQUENCE [LARGE SCALE GENOMIC DNA]</scope>
</reference>
<dbReference type="GO" id="GO:0003906">
    <property type="term" value="F:DNA-(apurinic or apyrimidinic site) endonuclease activity"/>
    <property type="evidence" value="ECO:0007669"/>
    <property type="project" value="TreeGrafter"/>
</dbReference>
<sequence length="276" mass="31285">MPGILFGSSGIPHSAEGGDTVKGIQTMRELGLDAMELSFTHGVHLGRASARDVRRTSEETGIKLSIHGPYYINLFAKEPEKVEASKQRIWKSLEVGEIAGCDYVCFHPAYYMKAEPKTVYAQVRDILAELQGKLHDQKMRIRLAPETTGRVTQFGSLAETLELAYELKELLPVFDFCHLHARENGKFKRKEDVERVFDEVEATTPWLLKDFRMQVSGVSYTVKGERAHTALADSDFPWKWLMECLKEFGVNGVAICESPQLEFDAMKMRDYYKGLP</sequence>
<dbReference type="GO" id="GO:0006284">
    <property type="term" value="P:base-excision repair"/>
    <property type="evidence" value="ECO:0007669"/>
    <property type="project" value="TreeGrafter"/>
</dbReference>
<dbReference type="SMART" id="SM00518">
    <property type="entry name" value="AP2Ec"/>
    <property type="match status" value="1"/>
</dbReference>
<accession>A0A7J4JGZ4</accession>